<reference evidence="1" key="1">
    <citation type="submission" date="2015-07" db="EMBL/GenBank/DDBJ databases">
        <title>MeaNS - Measles Nucleotide Surveillance Program.</title>
        <authorList>
            <person name="Tran T."/>
            <person name="Druce J."/>
        </authorList>
    </citation>
    <scope>NUCLEOTIDE SEQUENCE</scope>
    <source>
        <strain evidence="1">UCB-OBI-ISO-001</strain>
        <tissue evidence="1">Gonad</tissue>
    </source>
</reference>
<organism evidence="1">
    <name type="scientific">Octopus bimaculoides</name>
    <name type="common">California two-spotted octopus</name>
    <dbReference type="NCBI Taxonomy" id="37653"/>
    <lineage>
        <taxon>Eukaryota</taxon>
        <taxon>Metazoa</taxon>
        <taxon>Spiralia</taxon>
        <taxon>Lophotrochozoa</taxon>
        <taxon>Mollusca</taxon>
        <taxon>Cephalopoda</taxon>
        <taxon>Coleoidea</taxon>
        <taxon>Octopodiformes</taxon>
        <taxon>Octopoda</taxon>
        <taxon>Incirrata</taxon>
        <taxon>Octopodidae</taxon>
        <taxon>Octopus</taxon>
    </lineage>
</organism>
<gene>
    <name evidence="1" type="ORF">OCBIM_22020685mg</name>
</gene>
<dbReference type="EMBL" id="KQ418954">
    <property type="protein sequence ID" value="KOF85195.1"/>
    <property type="molecule type" value="Genomic_DNA"/>
</dbReference>
<protein>
    <submittedName>
        <fullName evidence="1">Uncharacterized protein</fullName>
    </submittedName>
</protein>
<sequence length="83" mass="9577">MCYGRGRNCQLLKRVLILHSQEQGILEIMTAQEDKRQRMCDLVRRGSEVDPKRISNIVGVSLRTVCNVKKRMDMGNGIQRKCD</sequence>
<evidence type="ECO:0000313" key="1">
    <source>
        <dbReference type="EMBL" id="KOF85195.1"/>
    </source>
</evidence>
<accession>A0A0L8H8W2</accession>
<name>A0A0L8H8W2_OCTBM</name>
<dbReference type="AlphaFoldDB" id="A0A0L8H8W2"/>
<proteinExistence type="predicted"/>